<evidence type="ECO:0000313" key="3">
    <source>
        <dbReference type="Proteomes" id="UP000198844"/>
    </source>
</evidence>
<dbReference type="OrthoDB" id="8560395at2"/>
<dbReference type="EMBL" id="FPBH01000003">
    <property type="protein sequence ID" value="SFT72072.1"/>
    <property type="molecule type" value="Genomic_DNA"/>
</dbReference>
<evidence type="ECO:0000256" key="1">
    <source>
        <dbReference type="SAM" id="SignalP"/>
    </source>
</evidence>
<organism evidence="2 3">
    <name type="scientific">Paraburkholderia aspalathi</name>
    <dbReference type="NCBI Taxonomy" id="1324617"/>
    <lineage>
        <taxon>Bacteria</taxon>
        <taxon>Pseudomonadati</taxon>
        <taxon>Pseudomonadota</taxon>
        <taxon>Betaproteobacteria</taxon>
        <taxon>Burkholderiales</taxon>
        <taxon>Burkholderiaceae</taxon>
        <taxon>Paraburkholderia</taxon>
    </lineage>
</organism>
<accession>A0A1I7AAX6</accession>
<dbReference type="Proteomes" id="UP000198844">
    <property type="component" value="Unassembled WGS sequence"/>
</dbReference>
<feature type="signal peptide" evidence="1">
    <location>
        <begin position="1"/>
        <end position="26"/>
    </location>
</feature>
<evidence type="ECO:0000313" key="2">
    <source>
        <dbReference type="EMBL" id="SFT72072.1"/>
    </source>
</evidence>
<name>A0A1I7AAX6_9BURK</name>
<dbReference type="NCBIfam" id="TIGR03765">
    <property type="entry name" value="ICE_PFL_4695"/>
    <property type="match status" value="1"/>
</dbReference>
<dbReference type="AlphaFoldDB" id="A0A1I7AAX6"/>
<gene>
    <name evidence="2" type="ORF">SAMN05192563_1003227</name>
</gene>
<keyword evidence="1" id="KW-0732">Signal</keyword>
<proteinExistence type="predicted"/>
<dbReference type="InterPro" id="IPR021300">
    <property type="entry name" value="Integr_conj_element_PFL4695"/>
</dbReference>
<protein>
    <submittedName>
        <fullName evidence="2">Integrating conjugative element protein, PFL_4695 family</fullName>
    </submittedName>
</protein>
<reference evidence="2 3" key="1">
    <citation type="submission" date="2016-10" db="EMBL/GenBank/DDBJ databases">
        <authorList>
            <person name="de Groot N.N."/>
        </authorList>
    </citation>
    <scope>NUCLEOTIDE SEQUENCE [LARGE SCALE GENOMIC DNA]</scope>
    <source>
        <strain evidence="2 3">LMG 27731</strain>
    </source>
</reference>
<sequence length="183" mass="19072">MLQSPRVVKRLLGLIVASSAIASVWAAPPEQAGLIVVEDLGGDPALPYYRALNLLPEAIIASAPPMGSPPSQSATDGDMLPVRSTRLTPGDVVARAIRAPGLPPTFVIGDDPRSRNWLQVRSNTLRELGAVGLVVNVDSPAALKALRKLAPGVTLAPTSGDDLAERLGLQHYPALITATGIEP</sequence>
<feature type="chain" id="PRO_5011791426" evidence="1">
    <location>
        <begin position="27"/>
        <end position="183"/>
    </location>
</feature>
<dbReference type="Pfam" id="PF11072">
    <property type="entry name" value="DUF2859"/>
    <property type="match status" value="1"/>
</dbReference>
<dbReference type="RefSeq" id="WP_093633446.1">
    <property type="nucleotide sequence ID" value="NZ_FPBH01000003.1"/>
</dbReference>